<gene>
    <name evidence="1" type="ORF">V2S66_19545</name>
</gene>
<dbReference type="Proteomes" id="UP001344658">
    <property type="component" value="Unassembled WGS sequence"/>
</dbReference>
<sequence>MALAAFAAMVYGRNPDSAAIPEALARALGAAEPAALSYYSEMLEIGLGDTPARDMWRKLMKNGSYFPGRGTLVEESFLEGKAEGMVEGLAEGKVAGLVEALLLVLRHRRIALSDEGRERLTGCHDVDTLEGWMDRAFHVTTVEELFAEQPS</sequence>
<protein>
    <submittedName>
        <fullName evidence="1">Uncharacterized protein</fullName>
    </submittedName>
</protein>
<evidence type="ECO:0000313" key="1">
    <source>
        <dbReference type="EMBL" id="MEE4544159.1"/>
    </source>
</evidence>
<proteinExistence type="predicted"/>
<organism evidence="1 2">
    <name type="scientific">Actinacidiphila polyblastidii</name>
    <dbReference type="NCBI Taxonomy" id="3110430"/>
    <lineage>
        <taxon>Bacteria</taxon>
        <taxon>Bacillati</taxon>
        <taxon>Actinomycetota</taxon>
        <taxon>Actinomycetes</taxon>
        <taxon>Kitasatosporales</taxon>
        <taxon>Streptomycetaceae</taxon>
        <taxon>Actinacidiphila</taxon>
    </lineage>
</organism>
<keyword evidence="2" id="KW-1185">Reference proteome</keyword>
<comment type="caution">
    <text evidence="1">The sequence shown here is derived from an EMBL/GenBank/DDBJ whole genome shotgun (WGS) entry which is preliminary data.</text>
</comment>
<dbReference type="RefSeq" id="WP_330797149.1">
    <property type="nucleotide sequence ID" value="NZ_JAZEWV010000015.1"/>
</dbReference>
<accession>A0ABU7PFU9</accession>
<dbReference type="PANTHER" id="PTHR34613:SF1">
    <property type="entry name" value="SLL6017 PROTEIN"/>
    <property type="match status" value="1"/>
</dbReference>
<name>A0ABU7PFU9_9ACTN</name>
<reference evidence="1 2" key="1">
    <citation type="submission" date="2023-12" db="EMBL/GenBank/DDBJ databases">
        <title>Streptomyces sp. V4-01.</title>
        <authorList>
            <person name="Somphong A."/>
            <person name="Phongsopitanun W."/>
        </authorList>
    </citation>
    <scope>NUCLEOTIDE SEQUENCE [LARGE SCALE GENOMIC DNA]</scope>
    <source>
        <strain evidence="1 2">V4-01</strain>
    </source>
</reference>
<evidence type="ECO:0000313" key="2">
    <source>
        <dbReference type="Proteomes" id="UP001344658"/>
    </source>
</evidence>
<dbReference type="PANTHER" id="PTHR34613">
    <property type="entry name" value="SLL0800 PROTEIN"/>
    <property type="match status" value="1"/>
</dbReference>
<dbReference type="EMBL" id="JAZEWV010000015">
    <property type="protein sequence ID" value="MEE4544159.1"/>
    <property type="molecule type" value="Genomic_DNA"/>
</dbReference>